<accession>A0A834R724</accession>
<dbReference type="InterPro" id="IPR009071">
    <property type="entry name" value="HMG_box_dom"/>
</dbReference>
<evidence type="ECO:0000256" key="8">
    <source>
        <dbReference type="ARBA" id="ARBA00023159"/>
    </source>
</evidence>
<dbReference type="GO" id="GO:0001228">
    <property type="term" value="F:DNA-binding transcription activator activity, RNA polymerase II-specific"/>
    <property type="evidence" value="ECO:0007669"/>
    <property type="project" value="TreeGrafter"/>
</dbReference>
<evidence type="ECO:0000256" key="10">
    <source>
        <dbReference type="ARBA" id="ARBA00032498"/>
    </source>
</evidence>
<evidence type="ECO:0000313" key="17">
    <source>
        <dbReference type="Proteomes" id="UP000070412"/>
    </source>
</evidence>
<dbReference type="PANTHER" id="PTHR10270:SF161">
    <property type="entry name" value="SEX-DETERMINING REGION Y PROTEIN"/>
    <property type="match status" value="1"/>
</dbReference>
<evidence type="ECO:0000259" key="14">
    <source>
        <dbReference type="PROSITE" id="PS50118"/>
    </source>
</evidence>
<dbReference type="PROSITE" id="PS50118">
    <property type="entry name" value="HMG_BOX_2"/>
    <property type="match status" value="1"/>
</dbReference>
<dbReference type="OrthoDB" id="8808691at2759"/>
<keyword evidence="7 12" id="KW-0238">DNA-binding</keyword>
<keyword evidence="4" id="KW-0221">Differentiation</keyword>
<keyword evidence="9" id="KW-0804">Transcription</keyword>
<dbReference type="GO" id="GO:0016607">
    <property type="term" value="C:nuclear speck"/>
    <property type="evidence" value="ECO:0007669"/>
    <property type="project" value="UniProtKB-SubCell"/>
</dbReference>
<dbReference type="GO" id="GO:0000978">
    <property type="term" value="F:RNA polymerase II cis-regulatory region sequence-specific DNA binding"/>
    <property type="evidence" value="ECO:0007669"/>
    <property type="project" value="TreeGrafter"/>
</dbReference>
<feature type="DNA-binding region" description="HMG box" evidence="12">
    <location>
        <begin position="219"/>
        <end position="287"/>
    </location>
</feature>
<evidence type="ECO:0000256" key="4">
    <source>
        <dbReference type="ARBA" id="ARBA00022782"/>
    </source>
</evidence>
<dbReference type="EnsemblMetazoa" id="SSS_2894s_mrna">
    <property type="protein sequence ID" value="KAF7491043.1"/>
    <property type="gene ID" value="SSS_2894"/>
</dbReference>
<evidence type="ECO:0000256" key="13">
    <source>
        <dbReference type="SAM" id="MobiDB-lite"/>
    </source>
</evidence>
<gene>
    <name evidence="15" type="ORF">SSS_2894</name>
</gene>
<dbReference type="GO" id="GO:0007548">
    <property type="term" value="P:sex differentiation"/>
    <property type="evidence" value="ECO:0007669"/>
    <property type="project" value="UniProtKB-KW"/>
</dbReference>
<keyword evidence="12" id="KW-0539">Nucleus</keyword>
<sequence>MDIEIEAIETNRCDERYSEQTNHSRPDERSKNILQTFPNEDFDWNNPKKESPEIFSRKVADIQIFPNQIDSLKNPTTSNLRSSLSEIDITNSIHIDPYPYYYCRGDQSMAFESNYLYRTSNGSDGLSNFDHFNVIDRPEAYKNYDNSSKYPHHLDWNQFVGSYSHKSMQDNYITFESNMNQCKTMSCLEKESRYLRKVNNSLWNTNKAKGIYTSSGQKIRRPPNAFMIFAKDRRREILYSNQNLTNKEVSKQLGIEWHNLPFEAKLEYQKLFEQLRLEHQIKYPGYYYSPVEARRRKEQRRLKKFIQK</sequence>
<name>A0A834R724_SARSC</name>
<evidence type="ECO:0000256" key="6">
    <source>
        <dbReference type="ARBA" id="ARBA00022928"/>
    </source>
</evidence>
<dbReference type="InterPro" id="IPR050140">
    <property type="entry name" value="SRY-related_HMG-box_TF-like"/>
</dbReference>
<evidence type="ECO:0000256" key="9">
    <source>
        <dbReference type="ARBA" id="ARBA00023163"/>
    </source>
</evidence>
<evidence type="ECO:0000256" key="12">
    <source>
        <dbReference type="PROSITE-ProRule" id="PRU00267"/>
    </source>
</evidence>
<reference evidence="17" key="1">
    <citation type="journal article" date="2020" name="PLoS Negl. Trop. Dis.">
        <title>High-quality nuclear genome for Sarcoptes scabiei-A critical resource for a neglected parasite.</title>
        <authorList>
            <person name="Korhonen P.K."/>
            <person name="Gasser R.B."/>
            <person name="Ma G."/>
            <person name="Wang T."/>
            <person name="Stroehlein A.J."/>
            <person name="Young N.D."/>
            <person name="Ang C.S."/>
            <person name="Fernando D.D."/>
            <person name="Lu H.C."/>
            <person name="Taylor S."/>
            <person name="Reynolds S.L."/>
            <person name="Mofiz E."/>
            <person name="Najaraj S.H."/>
            <person name="Gowda H."/>
            <person name="Madugundu A."/>
            <person name="Renuse S."/>
            <person name="Holt D."/>
            <person name="Pandey A."/>
            <person name="Papenfuss A.T."/>
            <person name="Fischer K."/>
        </authorList>
    </citation>
    <scope>NUCLEOTIDE SEQUENCE [LARGE SCALE GENOMIC DNA]</scope>
</reference>
<dbReference type="EMBL" id="WVUK01000062">
    <property type="protein sequence ID" value="KAF7491043.1"/>
    <property type="molecule type" value="Genomic_DNA"/>
</dbReference>
<evidence type="ECO:0000256" key="11">
    <source>
        <dbReference type="ARBA" id="ARBA00045821"/>
    </source>
</evidence>
<comment type="subcellular location">
    <subcellularLocation>
        <location evidence="1">Nucleus speckle</location>
    </subcellularLocation>
</comment>
<reference evidence="16" key="3">
    <citation type="submission" date="2022-06" db="UniProtKB">
        <authorList>
            <consortium name="EnsemblMetazoa"/>
        </authorList>
    </citation>
    <scope>IDENTIFICATION</scope>
</reference>
<reference evidence="15" key="2">
    <citation type="submission" date="2020-01" db="EMBL/GenBank/DDBJ databases">
        <authorList>
            <person name="Korhonen P.K.K."/>
            <person name="Guangxu M.G."/>
            <person name="Wang T.W."/>
            <person name="Stroehlein A.J.S."/>
            <person name="Young N.D."/>
            <person name="Ang C.-S.A."/>
            <person name="Fernando D.W.F."/>
            <person name="Lu H.L."/>
            <person name="Taylor S.T."/>
            <person name="Ehtesham M.E.M."/>
            <person name="Najaraj S.H.N."/>
            <person name="Harsha G.H.G."/>
            <person name="Madugundu A.M."/>
            <person name="Renuse S.R."/>
            <person name="Holt D.H."/>
            <person name="Pandey A.P."/>
            <person name="Papenfuss A.P."/>
            <person name="Gasser R.B.G."/>
            <person name="Fischer K.F."/>
        </authorList>
    </citation>
    <scope>NUCLEOTIDE SEQUENCE</scope>
    <source>
        <strain evidence="15">SSS_KF_BRIS2020</strain>
    </source>
</reference>
<proteinExistence type="inferred from homology"/>
<feature type="compositionally biased region" description="Basic and acidic residues" evidence="13">
    <location>
        <begin position="14"/>
        <end position="31"/>
    </location>
</feature>
<dbReference type="InterPro" id="IPR036910">
    <property type="entry name" value="HMG_box_dom_sf"/>
</dbReference>
<evidence type="ECO:0000313" key="15">
    <source>
        <dbReference type="EMBL" id="KAF7491043.1"/>
    </source>
</evidence>
<comment type="function">
    <text evidence="11">Transcriptional regulator that controls a genetic switch in male development. It is necessary and sufficient for initiating male sex determination by directing the development of supporting cell precursors (pre-Sertoli cells) as Sertoli rather than granulosa cells. Involved in different aspects of gene regulation including promoter activation or repression. Binds to the DNA consensus sequence 5'-[AT]AACAA[AT]-3'. SRY HMG box recognizes DNA by partial intercalation in the minor groove and promotes DNA bending. Also involved in pre-mRNA splicing. In male adult brain involved in the maintenance of motor functions of dopaminergic neurons.</text>
</comment>
<protein>
    <recommendedName>
        <fullName evidence="3">Sex-determining region Y protein</fullName>
    </recommendedName>
    <alternativeName>
        <fullName evidence="10">Testis-determining factor</fullName>
    </alternativeName>
</protein>
<evidence type="ECO:0000256" key="5">
    <source>
        <dbReference type="ARBA" id="ARBA00022860"/>
    </source>
</evidence>
<evidence type="ECO:0000313" key="16">
    <source>
        <dbReference type="EnsemblMetazoa" id="KAF7491043.1"/>
    </source>
</evidence>
<keyword evidence="6" id="KW-0726">Sexual differentiation</keyword>
<feature type="region of interest" description="Disordered" evidence="13">
    <location>
        <begin position="14"/>
        <end position="33"/>
    </location>
</feature>
<dbReference type="SUPFAM" id="SSF47095">
    <property type="entry name" value="HMG-box"/>
    <property type="match status" value="1"/>
</dbReference>
<dbReference type="Gene3D" id="1.10.30.10">
    <property type="entry name" value="High mobility group box domain"/>
    <property type="match status" value="1"/>
</dbReference>
<organism evidence="15">
    <name type="scientific">Sarcoptes scabiei</name>
    <name type="common">Itch mite</name>
    <name type="synonym">Acarus scabiei</name>
    <dbReference type="NCBI Taxonomy" id="52283"/>
    <lineage>
        <taxon>Eukaryota</taxon>
        <taxon>Metazoa</taxon>
        <taxon>Ecdysozoa</taxon>
        <taxon>Arthropoda</taxon>
        <taxon>Chelicerata</taxon>
        <taxon>Arachnida</taxon>
        <taxon>Acari</taxon>
        <taxon>Acariformes</taxon>
        <taxon>Sarcoptiformes</taxon>
        <taxon>Astigmata</taxon>
        <taxon>Psoroptidia</taxon>
        <taxon>Sarcoptoidea</taxon>
        <taxon>Sarcoptidae</taxon>
        <taxon>Sarcoptinae</taxon>
        <taxon>Sarcoptes</taxon>
    </lineage>
</organism>
<dbReference type="PANTHER" id="PTHR10270">
    <property type="entry name" value="SOX TRANSCRIPTION FACTOR"/>
    <property type="match status" value="1"/>
</dbReference>
<feature type="domain" description="HMG box" evidence="14">
    <location>
        <begin position="219"/>
        <end position="287"/>
    </location>
</feature>
<dbReference type="Pfam" id="PF00505">
    <property type="entry name" value="HMG_box"/>
    <property type="match status" value="1"/>
</dbReference>
<evidence type="ECO:0000256" key="7">
    <source>
        <dbReference type="ARBA" id="ARBA00023125"/>
    </source>
</evidence>
<keyword evidence="5" id="KW-0112">Calmodulin-binding</keyword>
<comment type="similarity">
    <text evidence="2">Belongs to the SRY family.</text>
</comment>
<evidence type="ECO:0000256" key="3">
    <source>
        <dbReference type="ARBA" id="ARBA00019052"/>
    </source>
</evidence>
<evidence type="ECO:0000256" key="2">
    <source>
        <dbReference type="ARBA" id="ARBA00005998"/>
    </source>
</evidence>
<dbReference type="GO" id="GO:0030154">
    <property type="term" value="P:cell differentiation"/>
    <property type="evidence" value="ECO:0007669"/>
    <property type="project" value="UniProtKB-KW"/>
</dbReference>
<keyword evidence="8" id="KW-0010">Activator</keyword>
<dbReference type="GO" id="GO:0005516">
    <property type="term" value="F:calmodulin binding"/>
    <property type="evidence" value="ECO:0007669"/>
    <property type="project" value="UniProtKB-KW"/>
</dbReference>
<evidence type="ECO:0000256" key="1">
    <source>
        <dbReference type="ARBA" id="ARBA00004324"/>
    </source>
</evidence>
<dbReference type="SMART" id="SM00398">
    <property type="entry name" value="HMG"/>
    <property type="match status" value="1"/>
</dbReference>
<dbReference type="Proteomes" id="UP000070412">
    <property type="component" value="Unassembled WGS sequence"/>
</dbReference>
<dbReference type="AlphaFoldDB" id="A0A834R724"/>
<keyword evidence="17" id="KW-1185">Reference proteome</keyword>